<organism evidence="2 3">
    <name type="scientific">Streptomyces laurentii</name>
    <dbReference type="NCBI Taxonomy" id="39478"/>
    <lineage>
        <taxon>Bacteria</taxon>
        <taxon>Bacillati</taxon>
        <taxon>Actinomycetota</taxon>
        <taxon>Actinomycetes</taxon>
        <taxon>Kitasatosporales</taxon>
        <taxon>Streptomycetaceae</taxon>
        <taxon>Streptomyces</taxon>
    </lineage>
</organism>
<accession>A0A160NYD0</accession>
<evidence type="ECO:0000313" key="3">
    <source>
        <dbReference type="Proteomes" id="UP000217676"/>
    </source>
</evidence>
<dbReference type="InterPro" id="IPR007278">
    <property type="entry name" value="DUF397"/>
</dbReference>
<dbReference type="KEGG" id="slau:SLA_2336"/>
<gene>
    <name evidence="2" type="ORF">SLA_2336</name>
</gene>
<protein>
    <recommendedName>
        <fullName evidence="1">DUF397 domain-containing protein</fullName>
    </recommendedName>
</protein>
<evidence type="ECO:0000259" key="1">
    <source>
        <dbReference type="Pfam" id="PF04149"/>
    </source>
</evidence>
<dbReference type="EMBL" id="AP017424">
    <property type="protein sequence ID" value="BAU83264.1"/>
    <property type="molecule type" value="Genomic_DNA"/>
</dbReference>
<evidence type="ECO:0000313" key="2">
    <source>
        <dbReference type="EMBL" id="BAU83264.1"/>
    </source>
</evidence>
<feature type="domain" description="DUF397" evidence="1">
    <location>
        <begin position="6"/>
        <end position="61"/>
    </location>
</feature>
<reference evidence="2 3" key="1">
    <citation type="journal article" date="2016" name="Genome Announc.">
        <title>Complete Genome Sequence of Thiostrepton-Producing Streptomyces laurentii ATCC 31255.</title>
        <authorList>
            <person name="Doi K."/>
            <person name="Fujino Y."/>
            <person name="Nagayoshi Y."/>
            <person name="Ohshima T."/>
            <person name="Ogata S."/>
        </authorList>
    </citation>
    <scope>NUCLEOTIDE SEQUENCE [LARGE SCALE GENOMIC DNA]</scope>
    <source>
        <strain evidence="2 3">ATCC 31255</strain>
    </source>
</reference>
<dbReference type="Pfam" id="PF04149">
    <property type="entry name" value="DUF397"/>
    <property type="match status" value="1"/>
</dbReference>
<keyword evidence="3" id="KW-1185">Reference proteome</keyword>
<proteinExistence type="predicted"/>
<name>A0A160NYD0_STRLU</name>
<dbReference type="Proteomes" id="UP000217676">
    <property type="component" value="Chromosome"/>
</dbReference>
<dbReference type="AlphaFoldDB" id="A0A160NYD0"/>
<sequence>MTESPRWFTSSHSSNGGQCVEVAANLVASRGVVPVRDSKVVDGPVLEVSAAAFSSFVAGVKAVRLDG</sequence>